<evidence type="ECO:0000259" key="3">
    <source>
        <dbReference type="Pfam" id="PF01557"/>
    </source>
</evidence>
<gene>
    <name evidence="5" type="ORF">OEZ71_19760</name>
</gene>
<reference evidence="5 6" key="1">
    <citation type="submission" date="2022-10" db="EMBL/GenBank/DDBJ databases">
        <title>Defluviimonas sp. nov., isolated from ocean surface sediments.</title>
        <authorList>
            <person name="He W."/>
            <person name="Wang L."/>
            <person name="Zhang D.-F."/>
        </authorList>
    </citation>
    <scope>NUCLEOTIDE SEQUENCE [LARGE SCALE GENOMIC DNA]</scope>
    <source>
        <strain evidence="5 6">WL0050</strain>
    </source>
</reference>
<keyword evidence="5" id="KW-0378">Hydrolase</keyword>
<dbReference type="EMBL" id="JAOWKZ010000005">
    <property type="protein sequence ID" value="MCV2874542.1"/>
    <property type="molecule type" value="Genomic_DNA"/>
</dbReference>
<dbReference type="Pfam" id="PF01557">
    <property type="entry name" value="FAA_hydrolase"/>
    <property type="match status" value="1"/>
</dbReference>
<accession>A0ABT2ZTU2</accession>
<dbReference type="InterPro" id="IPR011234">
    <property type="entry name" value="Fumarylacetoacetase-like_C"/>
</dbReference>
<keyword evidence="6" id="KW-1185">Reference proteome</keyword>
<evidence type="ECO:0000256" key="2">
    <source>
        <dbReference type="ARBA" id="ARBA00022723"/>
    </source>
</evidence>
<proteinExistence type="inferred from homology"/>
<evidence type="ECO:0000259" key="4">
    <source>
        <dbReference type="Pfam" id="PF10370"/>
    </source>
</evidence>
<keyword evidence="2" id="KW-0479">Metal-binding</keyword>
<dbReference type="PANTHER" id="PTHR42796">
    <property type="entry name" value="FUMARYLACETOACETATE HYDROLASE DOMAIN-CONTAINING PROTEIN 2A-RELATED"/>
    <property type="match status" value="1"/>
</dbReference>
<dbReference type="SUPFAM" id="SSF56529">
    <property type="entry name" value="FAH"/>
    <property type="match status" value="1"/>
</dbReference>
<dbReference type="Proteomes" id="UP001652564">
    <property type="component" value="Unassembled WGS sequence"/>
</dbReference>
<dbReference type="PANTHER" id="PTHR42796:SF4">
    <property type="entry name" value="FUMARYLACETOACETATE HYDROLASE DOMAIN-CONTAINING PROTEIN 2A"/>
    <property type="match status" value="1"/>
</dbReference>
<evidence type="ECO:0000313" key="5">
    <source>
        <dbReference type="EMBL" id="MCV2874542.1"/>
    </source>
</evidence>
<dbReference type="Gene3D" id="3.90.850.10">
    <property type="entry name" value="Fumarylacetoacetase-like, C-terminal domain"/>
    <property type="match status" value="1"/>
</dbReference>
<dbReference type="RefSeq" id="WP_263741811.1">
    <property type="nucleotide sequence ID" value="NZ_JAOWKZ010000005.1"/>
</dbReference>
<comment type="similarity">
    <text evidence="1">Belongs to the FAH family.</text>
</comment>
<feature type="domain" description="Fumarylacetoacetase-like C-terminal" evidence="3">
    <location>
        <begin position="75"/>
        <end position="279"/>
    </location>
</feature>
<dbReference type="GO" id="GO:0016787">
    <property type="term" value="F:hydrolase activity"/>
    <property type="evidence" value="ECO:0007669"/>
    <property type="project" value="UniProtKB-KW"/>
</dbReference>
<evidence type="ECO:0000313" key="6">
    <source>
        <dbReference type="Proteomes" id="UP001652564"/>
    </source>
</evidence>
<dbReference type="InterPro" id="IPR036663">
    <property type="entry name" value="Fumarylacetoacetase_C_sf"/>
</dbReference>
<dbReference type="Pfam" id="PF10370">
    <property type="entry name" value="Rv2993c-like_N"/>
    <property type="match status" value="1"/>
</dbReference>
<protein>
    <submittedName>
        <fullName evidence="5">Fumarylacetoacetate hydrolase family protein</fullName>
    </submittedName>
</protein>
<evidence type="ECO:0000256" key="1">
    <source>
        <dbReference type="ARBA" id="ARBA00010211"/>
    </source>
</evidence>
<dbReference type="InterPro" id="IPR018833">
    <property type="entry name" value="Rv2993c-like_N"/>
</dbReference>
<name>A0ABT2ZTU2_9RHOB</name>
<feature type="domain" description="Rv2993c-like N-terminal" evidence="4">
    <location>
        <begin position="1"/>
        <end position="68"/>
    </location>
</feature>
<sequence length="299" mass="31794">MKIASFVFEGEIRYGLVEGDRLHPVSVGFQTRFPSLRAALAAERLGDLAADARHQASLPLDTVTFLPPVPDAARVICVGINYPKRYPLDANVGRPENIILFAKLPGTLLGHGMALEVPDGEAAETFDYEGEIAVVIGRQGRHIPAEKAHEYIAGFTAFNDGSVRGWQKHSVHAGKNFAGSGACGPWIVTADEIDVPEAMTVTTRLNGQVVQHAPATDMFFSIPEVIAYISHLTPIEPGDVIAMGSPDGSGGSRVPPRFLRDGDVLEIEVSGVGMLVNTVGASQEEVAGGWQTDITGKGC</sequence>
<dbReference type="InterPro" id="IPR051121">
    <property type="entry name" value="FAH"/>
</dbReference>
<comment type="caution">
    <text evidence="5">The sequence shown here is derived from an EMBL/GenBank/DDBJ whole genome shotgun (WGS) entry which is preliminary data.</text>
</comment>
<organism evidence="5 6">
    <name type="scientific">Albidovulum litorale</name>
    <dbReference type="NCBI Taxonomy" id="2984134"/>
    <lineage>
        <taxon>Bacteria</taxon>
        <taxon>Pseudomonadati</taxon>
        <taxon>Pseudomonadota</taxon>
        <taxon>Alphaproteobacteria</taxon>
        <taxon>Rhodobacterales</taxon>
        <taxon>Paracoccaceae</taxon>
        <taxon>Albidovulum</taxon>
    </lineage>
</organism>